<dbReference type="EMBL" id="MAVT02001407">
    <property type="protein sequence ID" value="POS71012.1"/>
    <property type="molecule type" value="Genomic_DNA"/>
</dbReference>
<accession>A0A2P5HL91</accession>
<evidence type="ECO:0000313" key="2">
    <source>
        <dbReference type="EMBL" id="POS71012.1"/>
    </source>
</evidence>
<protein>
    <submittedName>
        <fullName evidence="2">Uncharacterized protein</fullName>
    </submittedName>
</protein>
<organism evidence="2 3">
    <name type="scientific">Diaporthe helianthi</name>
    <dbReference type="NCBI Taxonomy" id="158607"/>
    <lineage>
        <taxon>Eukaryota</taxon>
        <taxon>Fungi</taxon>
        <taxon>Dikarya</taxon>
        <taxon>Ascomycota</taxon>
        <taxon>Pezizomycotina</taxon>
        <taxon>Sordariomycetes</taxon>
        <taxon>Sordariomycetidae</taxon>
        <taxon>Diaporthales</taxon>
        <taxon>Diaporthaceae</taxon>
        <taxon>Diaporthe</taxon>
    </lineage>
</organism>
<dbReference type="InParanoid" id="A0A2P5HL91"/>
<gene>
    <name evidence="2" type="ORF">DHEL01_v210597</name>
</gene>
<feature type="region of interest" description="Disordered" evidence="1">
    <location>
        <begin position="1"/>
        <end position="30"/>
    </location>
</feature>
<proteinExistence type="predicted"/>
<dbReference type="AlphaFoldDB" id="A0A2P5HL91"/>
<evidence type="ECO:0000313" key="3">
    <source>
        <dbReference type="Proteomes" id="UP000094444"/>
    </source>
</evidence>
<keyword evidence="3" id="KW-1185">Reference proteome</keyword>
<comment type="caution">
    <text evidence="2">The sequence shown here is derived from an EMBL/GenBank/DDBJ whole genome shotgun (WGS) entry which is preliminary data.</text>
</comment>
<dbReference type="Proteomes" id="UP000094444">
    <property type="component" value="Unassembled WGS sequence"/>
</dbReference>
<evidence type="ECO:0000256" key="1">
    <source>
        <dbReference type="SAM" id="MobiDB-lite"/>
    </source>
</evidence>
<reference evidence="2" key="1">
    <citation type="submission" date="2017-09" db="EMBL/GenBank/DDBJ databases">
        <title>Polyketide synthases of a Diaporthe helianthi virulent isolate.</title>
        <authorList>
            <person name="Baroncelli R."/>
        </authorList>
    </citation>
    <scope>NUCLEOTIDE SEQUENCE [LARGE SCALE GENOMIC DNA]</scope>
    <source>
        <strain evidence="2">7/96</strain>
    </source>
</reference>
<name>A0A2P5HL91_DIAHE</name>
<sequence length="82" mass="9006">MVTADWEIAEDPPVTIGPEEGRGGLQGDENRLKNRFVGAPNTECIHAGTGLASGWETKKVVPIIPKLEFVYMRTTEPGRRVD</sequence>